<protein>
    <submittedName>
        <fullName evidence="2">Cobyrinic acid a,c-diamide synthase</fullName>
    </submittedName>
</protein>
<comment type="caution">
    <text evidence="2">The sequence shown here is derived from an EMBL/GenBank/DDBJ whole genome shotgun (WGS) entry which is preliminary data.</text>
</comment>
<evidence type="ECO:0000313" key="3">
    <source>
        <dbReference type="Proteomes" id="UP000542353"/>
    </source>
</evidence>
<feature type="transmembrane region" description="Helical" evidence="1">
    <location>
        <begin position="12"/>
        <end position="35"/>
    </location>
</feature>
<evidence type="ECO:0000256" key="1">
    <source>
        <dbReference type="SAM" id="Phobius"/>
    </source>
</evidence>
<gene>
    <name evidence="2" type="ORF">HNR60_001669</name>
</gene>
<keyword evidence="1" id="KW-0472">Membrane</keyword>
<reference evidence="2 3" key="1">
    <citation type="submission" date="2020-08" db="EMBL/GenBank/DDBJ databases">
        <title>Genomic Encyclopedia of Type Strains, Phase IV (KMG-IV): sequencing the most valuable type-strain genomes for metagenomic binning, comparative biology and taxonomic classification.</title>
        <authorList>
            <person name="Goeker M."/>
        </authorList>
    </citation>
    <scope>NUCLEOTIDE SEQUENCE [LARGE SCALE GENOMIC DNA]</scope>
    <source>
        <strain evidence="2 3">DSM 12706</strain>
    </source>
</reference>
<dbReference type="Proteomes" id="UP000542353">
    <property type="component" value="Unassembled WGS sequence"/>
</dbReference>
<name>A0A7W7Z341_9BRAD</name>
<dbReference type="AlphaFoldDB" id="A0A7W7Z341"/>
<sequence length="39" mass="4371">MKDMFMQCCQNMMAMMGNGMPMMMSCGGMMMMGMMPTKA</sequence>
<dbReference type="PROSITE" id="PS51257">
    <property type="entry name" value="PROKAR_LIPOPROTEIN"/>
    <property type="match status" value="1"/>
</dbReference>
<keyword evidence="1" id="KW-0812">Transmembrane</keyword>
<keyword evidence="1" id="KW-1133">Transmembrane helix</keyword>
<keyword evidence="3" id="KW-1185">Reference proteome</keyword>
<dbReference type="EMBL" id="JACHIH010000007">
    <property type="protein sequence ID" value="MBB5046920.1"/>
    <property type="molecule type" value="Genomic_DNA"/>
</dbReference>
<organism evidence="2 3">
    <name type="scientific">Rhodopseudomonas rhenobacensis</name>
    <dbReference type="NCBI Taxonomy" id="87461"/>
    <lineage>
        <taxon>Bacteria</taxon>
        <taxon>Pseudomonadati</taxon>
        <taxon>Pseudomonadota</taxon>
        <taxon>Alphaproteobacteria</taxon>
        <taxon>Hyphomicrobiales</taxon>
        <taxon>Nitrobacteraceae</taxon>
        <taxon>Rhodopseudomonas</taxon>
    </lineage>
</organism>
<accession>A0A7W7Z341</accession>
<proteinExistence type="predicted"/>
<evidence type="ECO:0000313" key="2">
    <source>
        <dbReference type="EMBL" id="MBB5046920.1"/>
    </source>
</evidence>